<dbReference type="OrthoDB" id="9807246at2"/>
<evidence type="ECO:0000259" key="5">
    <source>
        <dbReference type="PROSITE" id="PS51891"/>
    </source>
</evidence>
<dbReference type="GO" id="GO:0046872">
    <property type="term" value="F:metal ion binding"/>
    <property type="evidence" value="ECO:0007669"/>
    <property type="project" value="UniProtKB-KW"/>
</dbReference>
<protein>
    <submittedName>
        <fullName evidence="6">GFA family protein</fullName>
    </submittedName>
</protein>
<dbReference type="PANTHER" id="PTHR33337:SF40">
    <property type="entry name" value="CENP-V_GFA DOMAIN-CONTAINING PROTEIN-RELATED"/>
    <property type="match status" value="1"/>
</dbReference>
<name>A0A3S9B380_9HYPH</name>
<sequence length="149" mass="16951">MDAEKQFRQVRSGQTHGGCVVTKTRQGRCLCRAVRFETSGDPKWVSFCHCESCRRALSAPVAAFASFSEDQVRFTGAAPQTFRSSPDVERAFCGQCGSPIWYRHDDLHGDYHLLLAAFEDDHDWQIEKHDFYGEHLPWLVVGDTLPKED</sequence>
<evidence type="ECO:0000313" key="7">
    <source>
        <dbReference type="Proteomes" id="UP000268192"/>
    </source>
</evidence>
<evidence type="ECO:0000256" key="3">
    <source>
        <dbReference type="ARBA" id="ARBA00022833"/>
    </source>
</evidence>
<dbReference type="GO" id="GO:0016846">
    <property type="term" value="F:carbon-sulfur lyase activity"/>
    <property type="evidence" value="ECO:0007669"/>
    <property type="project" value="InterPro"/>
</dbReference>
<dbReference type="EMBL" id="CP032509">
    <property type="protein sequence ID" value="AZN71409.1"/>
    <property type="molecule type" value="Genomic_DNA"/>
</dbReference>
<dbReference type="Gene3D" id="3.90.1590.10">
    <property type="entry name" value="glutathione-dependent formaldehyde- activating enzyme (gfa)"/>
    <property type="match status" value="1"/>
</dbReference>
<gene>
    <name evidence="6" type="ORF">D5400_09130</name>
</gene>
<reference evidence="6 7" key="1">
    <citation type="submission" date="2018-09" db="EMBL/GenBank/DDBJ databases">
        <title>Marinorhizobium profundi gen. nov., sp. nov., isolated from a deep-sea sediment sample from the New Britain Trench and proposal of Marinorhizobiaceae fam. nov. in the order Rhizobiales of the class Alphaproteobacteria.</title>
        <authorList>
            <person name="Cao J."/>
        </authorList>
    </citation>
    <scope>NUCLEOTIDE SEQUENCE [LARGE SCALE GENOMIC DNA]</scope>
    <source>
        <strain evidence="6 7">WS11</strain>
    </source>
</reference>
<keyword evidence="2" id="KW-0479">Metal-binding</keyword>
<keyword evidence="7" id="KW-1185">Reference proteome</keyword>
<dbReference type="InterPro" id="IPR011057">
    <property type="entry name" value="Mss4-like_sf"/>
</dbReference>
<organism evidence="6 7">
    <name type="scientific">Georhizobium profundi</name>
    <dbReference type="NCBI Taxonomy" id="2341112"/>
    <lineage>
        <taxon>Bacteria</taxon>
        <taxon>Pseudomonadati</taxon>
        <taxon>Pseudomonadota</taxon>
        <taxon>Alphaproteobacteria</taxon>
        <taxon>Hyphomicrobiales</taxon>
        <taxon>Rhizobiaceae</taxon>
        <taxon>Georhizobium</taxon>
    </lineage>
</organism>
<comment type="similarity">
    <text evidence="1">Belongs to the Gfa family.</text>
</comment>
<dbReference type="SUPFAM" id="SSF51316">
    <property type="entry name" value="Mss4-like"/>
    <property type="match status" value="1"/>
</dbReference>
<dbReference type="PANTHER" id="PTHR33337">
    <property type="entry name" value="GFA DOMAIN-CONTAINING PROTEIN"/>
    <property type="match status" value="1"/>
</dbReference>
<evidence type="ECO:0000256" key="2">
    <source>
        <dbReference type="ARBA" id="ARBA00022723"/>
    </source>
</evidence>
<proteinExistence type="inferred from homology"/>
<dbReference type="KEGG" id="abaw:D5400_09130"/>
<dbReference type="Proteomes" id="UP000268192">
    <property type="component" value="Chromosome"/>
</dbReference>
<dbReference type="Pfam" id="PF04828">
    <property type="entry name" value="GFA"/>
    <property type="match status" value="1"/>
</dbReference>
<accession>A0A3S9B380</accession>
<dbReference type="InterPro" id="IPR006913">
    <property type="entry name" value="CENP-V/GFA"/>
</dbReference>
<keyword evidence="4" id="KW-0456">Lyase</keyword>
<dbReference type="AlphaFoldDB" id="A0A3S9B380"/>
<evidence type="ECO:0000256" key="1">
    <source>
        <dbReference type="ARBA" id="ARBA00005495"/>
    </source>
</evidence>
<feature type="domain" description="CENP-V/GFA" evidence="5">
    <location>
        <begin position="25"/>
        <end position="125"/>
    </location>
</feature>
<dbReference type="PROSITE" id="PS51891">
    <property type="entry name" value="CENP_V_GFA"/>
    <property type="match status" value="1"/>
</dbReference>
<evidence type="ECO:0000256" key="4">
    <source>
        <dbReference type="ARBA" id="ARBA00023239"/>
    </source>
</evidence>
<keyword evidence="3" id="KW-0862">Zinc</keyword>
<evidence type="ECO:0000313" key="6">
    <source>
        <dbReference type="EMBL" id="AZN71409.1"/>
    </source>
</evidence>